<evidence type="ECO:0000313" key="2">
    <source>
        <dbReference type="Proteomes" id="UP000284892"/>
    </source>
</evidence>
<sequence>MIMKVISILITMSFVAIISFSDSKAISYKDCKAELSVEKNRSFKSADEDGTQFSLVLTNMSLDSKTFYLSAKSLSEPCDNKAKYNKRGSSTNVDLNVSLNSDNVNKSAINKITLRSGQTYKFKVNVSVPKGTPYNTWSCIEIEAKSKDCESKPEKTILSVFVPDPSEG</sequence>
<evidence type="ECO:0000313" key="1">
    <source>
        <dbReference type="EMBL" id="RKE94701.1"/>
    </source>
</evidence>
<keyword evidence="2" id="KW-1185">Reference proteome</keyword>
<dbReference type="Proteomes" id="UP000284892">
    <property type="component" value="Unassembled WGS sequence"/>
</dbReference>
<proteinExistence type="predicted"/>
<dbReference type="AlphaFoldDB" id="A0A420DKH4"/>
<accession>A0A420DKH4</accession>
<organism evidence="1 2">
    <name type="scientific">Ichthyenterobacterium magnum</name>
    <dbReference type="NCBI Taxonomy" id="1230530"/>
    <lineage>
        <taxon>Bacteria</taxon>
        <taxon>Pseudomonadati</taxon>
        <taxon>Bacteroidota</taxon>
        <taxon>Flavobacteriia</taxon>
        <taxon>Flavobacteriales</taxon>
        <taxon>Flavobacteriaceae</taxon>
        <taxon>Ichthyenterobacterium</taxon>
    </lineage>
</organism>
<name>A0A420DKH4_9FLAO</name>
<gene>
    <name evidence="1" type="ORF">BXY80_1712</name>
</gene>
<reference evidence="1 2" key="1">
    <citation type="submission" date="2018-09" db="EMBL/GenBank/DDBJ databases">
        <title>Genomic Encyclopedia of Archaeal and Bacterial Type Strains, Phase II (KMG-II): from individual species to whole genera.</title>
        <authorList>
            <person name="Goeker M."/>
        </authorList>
    </citation>
    <scope>NUCLEOTIDE SEQUENCE [LARGE SCALE GENOMIC DNA]</scope>
    <source>
        <strain evidence="1 2">DSM 26283</strain>
    </source>
</reference>
<dbReference type="EMBL" id="RAQJ01000003">
    <property type="protein sequence ID" value="RKE94701.1"/>
    <property type="molecule type" value="Genomic_DNA"/>
</dbReference>
<protein>
    <submittedName>
        <fullName evidence="1">Uncharacterized protein</fullName>
    </submittedName>
</protein>
<comment type="caution">
    <text evidence="1">The sequence shown here is derived from an EMBL/GenBank/DDBJ whole genome shotgun (WGS) entry which is preliminary data.</text>
</comment>